<keyword evidence="3" id="KW-1185">Reference proteome</keyword>
<dbReference type="EMBL" id="CP050313">
    <property type="protein sequence ID" value="QIR15509.1"/>
    <property type="molecule type" value="Genomic_DNA"/>
</dbReference>
<dbReference type="AlphaFoldDB" id="A0A6G9QNU4"/>
<dbReference type="PROSITE" id="PS50839">
    <property type="entry name" value="CHASE"/>
    <property type="match status" value="1"/>
</dbReference>
<organism evidence="2 3">
    <name type="scientific">Shewanella aestuarii</name>
    <dbReference type="NCBI Taxonomy" id="1028752"/>
    <lineage>
        <taxon>Bacteria</taxon>
        <taxon>Pseudomonadati</taxon>
        <taxon>Pseudomonadota</taxon>
        <taxon>Gammaproteobacteria</taxon>
        <taxon>Alteromonadales</taxon>
        <taxon>Shewanellaceae</taxon>
        <taxon>Shewanella</taxon>
    </lineage>
</organism>
<evidence type="ECO:0000313" key="3">
    <source>
        <dbReference type="Proteomes" id="UP000502608"/>
    </source>
</evidence>
<name>A0A6G9QNU4_9GAMM</name>
<proteinExistence type="predicted"/>
<dbReference type="KEGG" id="saes:HBH39_14250"/>
<evidence type="ECO:0000313" key="2">
    <source>
        <dbReference type="EMBL" id="QIR15509.1"/>
    </source>
</evidence>
<feature type="domain" description="CHASE" evidence="1">
    <location>
        <begin position="61"/>
        <end position="123"/>
    </location>
</feature>
<protein>
    <recommendedName>
        <fullName evidence="1">CHASE domain-containing protein</fullName>
    </recommendedName>
</protein>
<dbReference type="GO" id="GO:0003824">
    <property type="term" value="F:catalytic activity"/>
    <property type="evidence" value="ECO:0007669"/>
    <property type="project" value="UniProtKB-ARBA"/>
</dbReference>
<dbReference type="Proteomes" id="UP000502608">
    <property type="component" value="Chromosome"/>
</dbReference>
<sequence length="123" mass="13913">MSEIVHTQTQAIERRLGQSLSSTKILAQEVRQNRGLFPDFEEYAQEVMDTVGGISNLQLAPNGIIHSIHPIDGNEKAIGHDILKDDSRRKEALLALHEQHMTLAGPFELIQGEWRWLDETPSF</sequence>
<reference evidence="2 3" key="1">
    <citation type="submission" date="2020-03" db="EMBL/GenBank/DDBJ databases">
        <title>Complete genome sequence of Shewanella sp.</title>
        <authorList>
            <person name="Kim Y.-S."/>
            <person name="Kim S.-J."/>
            <person name="Jung H.-K."/>
            <person name="Kim K.-H."/>
        </authorList>
    </citation>
    <scope>NUCLEOTIDE SEQUENCE [LARGE SCALE GENOMIC DNA]</scope>
    <source>
        <strain evidence="2 3">PN3F2</strain>
    </source>
</reference>
<dbReference type="InterPro" id="IPR006189">
    <property type="entry name" value="CHASE_dom"/>
</dbReference>
<dbReference type="RefSeq" id="WP_167679350.1">
    <property type="nucleotide sequence ID" value="NZ_CP050313.1"/>
</dbReference>
<gene>
    <name evidence="2" type="ORF">HBH39_14250</name>
</gene>
<evidence type="ECO:0000259" key="1">
    <source>
        <dbReference type="PROSITE" id="PS50839"/>
    </source>
</evidence>
<dbReference type="Pfam" id="PF03924">
    <property type="entry name" value="CHASE"/>
    <property type="match status" value="1"/>
</dbReference>
<accession>A0A6G9QNU4</accession>